<organism evidence="2 3">
    <name type="scientific">Deinococcus aerophilus</name>
    <dbReference type="NCBI Taxonomy" id="522488"/>
    <lineage>
        <taxon>Bacteria</taxon>
        <taxon>Thermotogati</taxon>
        <taxon>Deinococcota</taxon>
        <taxon>Deinococci</taxon>
        <taxon>Deinococcales</taxon>
        <taxon>Deinococcaceae</taxon>
        <taxon>Deinococcus</taxon>
    </lineage>
</organism>
<dbReference type="InterPro" id="IPR010753">
    <property type="entry name" value="DUF1330"/>
</dbReference>
<evidence type="ECO:0000259" key="1">
    <source>
        <dbReference type="Pfam" id="PF07045"/>
    </source>
</evidence>
<evidence type="ECO:0000313" key="2">
    <source>
        <dbReference type="EMBL" id="GGM06702.1"/>
    </source>
</evidence>
<dbReference type="PANTHER" id="PTHR40257">
    <property type="match status" value="1"/>
</dbReference>
<comment type="caution">
    <text evidence="2">The sequence shown here is derived from an EMBL/GenBank/DDBJ whole genome shotgun (WGS) entry which is preliminary data.</text>
</comment>
<dbReference type="Pfam" id="PF07045">
    <property type="entry name" value="DUF1330"/>
    <property type="match status" value="1"/>
</dbReference>
<protein>
    <recommendedName>
        <fullName evidence="1">DUF1330 domain-containing protein</fullName>
    </recommendedName>
</protein>
<evidence type="ECO:0000313" key="3">
    <source>
        <dbReference type="Proteomes" id="UP000661918"/>
    </source>
</evidence>
<dbReference type="PANTHER" id="PTHR40257:SF1">
    <property type="entry name" value="DUF1330 DOMAIN-CONTAINING PROTEIN"/>
    <property type="match status" value="1"/>
</dbReference>
<sequence length="146" mass="15826">MTRTVDPSGHDLKRLATEVPQNVPVVMLNLLKFREAAAYPPGHEEAGGSGRDAYATYSRLIVPMLRRAEGTPLWRAQARSAFIAPAGEEWDEVLLVRYPSIGAFIGMVTSPDYQAITVHRSAALQDSRLIATTPEMPGALTPLPGS</sequence>
<name>A0ABQ2GQD9_9DEIO</name>
<dbReference type="RefSeq" id="WP_188902771.1">
    <property type="nucleotide sequence ID" value="NZ_BMOM01000008.1"/>
</dbReference>
<dbReference type="InterPro" id="IPR011008">
    <property type="entry name" value="Dimeric_a/b-barrel"/>
</dbReference>
<feature type="domain" description="DUF1330" evidence="1">
    <location>
        <begin position="51"/>
        <end position="127"/>
    </location>
</feature>
<gene>
    <name evidence="2" type="ORF">GCM10010841_13710</name>
</gene>
<dbReference type="EMBL" id="BMOM01000008">
    <property type="protein sequence ID" value="GGM06702.1"/>
    <property type="molecule type" value="Genomic_DNA"/>
</dbReference>
<proteinExistence type="predicted"/>
<dbReference type="Gene3D" id="3.30.70.100">
    <property type="match status" value="1"/>
</dbReference>
<dbReference type="SUPFAM" id="SSF54909">
    <property type="entry name" value="Dimeric alpha+beta barrel"/>
    <property type="match status" value="1"/>
</dbReference>
<keyword evidence="3" id="KW-1185">Reference proteome</keyword>
<accession>A0ABQ2GQD9</accession>
<reference evidence="3" key="1">
    <citation type="journal article" date="2019" name="Int. J. Syst. Evol. Microbiol.">
        <title>The Global Catalogue of Microorganisms (GCM) 10K type strain sequencing project: providing services to taxonomists for standard genome sequencing and annotation.</title>
        <authorList>
            <consortium name="The Broad Institute Genomics Platform"/>
            <consortium name="The Broad Institute Genome Sequencing Center for Infectious Disease"/>
            <person name="Wu L."/>
            <person name="Ma J."/>
        </authorList>
    </citation>
    <scope>NUCLEOTIDE SEQUENCE [LARGE SCALE GENOMIC DNA]</scope>
    <source>
        <strain evidence="3">JCM 15443</strain>
    </source>
</reference>
<dbReference type="Proteomes" id="UP000661918">
    <property type="component" value="Unassembled WGS sequence"/>
</dbReference>